<name>A0AAV9JCS4_9PEZI</name>
<dbReference type="EMBL" id="JAVFHQ010000037">
    <property type="protein sequence ID" value="KAK4542893.1"/>
    <property type="molecule type" value="Genomic_DNA"/>
</dbReference>
<feature type="region of interest" description="Disordered" evidence="1">
    <location>
        <begin position="165"/>
        <end position="187"/>
    </location>
</feature>
<keyword evidence="3" id="KW-1185">Reference proteome</keyword>
<accession>A0AAV9JCS4</accession>
<feature type="compositionally biased region" description="Basic and acidic residues" evidence="1">
    <location>
        <begin position="331"/>
        <end position="341"/>
    </location>
</feature>
<evidence type="ECO:0000313" key="3">
    <source>
        <dbReference type="Proteomes" id="UP001324427"/>
    </source>
</evidence>
<reference evidence="2 3" key="1">
    <citation type="submission" date="2021-11" db="EMBL/GenBank/DDBJ databases">
        <title>Black yeast isolated from Biological Soil Crust.</title>
        <authorList>
            <person name="Kurbessoian T."/>
        </authorList>
    </citation>
    <scope>NUCLEOTIDE SEQUENCE [LARGE SCALE GENOMIC DNA]</scope>
    <source>
        <strain evidence="2 3">CCFEE 5522</strain>
    </source>
</reference>
<feature type="compositionally biased region" description="Basic and acidic residues" evidence="1">
    <location>
        <begin position="177"/>
        <end position="187"/>
    </location>
</feature>
<feature type="region of interest" description="Disordered" evidence="1">
    <location>
        <begin position="330"/>
        <end position="358"/>
    </location>
</feature>
<feature type="region of interest" description="Disordered" evidence="1">
    <location>
        <begin position="272"/>
        <end position="294"/>
    </location>
</feature>
<protein>
    <submittedName>
        <fullName evidence="2">Uncharacterized protein</fullName>
    </submittedName>
</protein>
<comment type="caution">
    <text evidence="2">The sequence shown here is derived from an EMBL/GenBank/DDBJ whole genome shotgun (WGS) entry which is preliminary data.</text>
</comment>
<evidence type="ECO:0000313" key="2">
    <source>
        <dbReference type="EMBL" id="KAK4542893.1"/>
    </source>
</evidence>
<evidence type="ECO:0000256" key="1">
    <source>
        <dbReference type="SAM" id="MobiDB-lite"/>
    </source>
</evidence>
<dbReference type="Proteomes" id="UP001324427">
    <property type="component" value="Unassembled WGS sequence"/>
</dbReference>
<gene>
    <name evidence="2" type="ORF">LTR36_006082</name>
</gene>
<dbReference type="AlphaFoldDB" id="A0AAV9JCS4"/>
<sequence>MVPQALTHDELDGILDDGNRRAAGATDAADETAVEEHLLQLLMQLATSSWSNADALCDQVTVIAARMREAREESGALAGLLAPYEGQMLQREQLRQDFAAAVFDLSMDRLRSVDTGFRAERGQELAREHTLARIVAGAQKAWEYGAGELMGLRIRTAAVCAADHVPRETASETPTKSQERVHEPRPERESVVGLACENNNRNHQPADLQVHFAAPEGQEPSLERRIADAIIGTGLTEVDHADFDSLLNEADGQVDDRTRAWAAICAQATRMRPPAGELGSSPSDNSERAPGADLQHSMNDAIDSHINQLEPATVEAEAGLEGLVRVAGIGNEDRHAERPRTSADAPVGLTQDPSHDGGVSLDSTLREAGEDVTTETRTIATALSYGSEGDRQQLRTLWERIAGLTSSPSGASATTAYDQFSEDANSLTTDGADSFATDAVSQPRDGHGNPFAHHHDPVVLSQLITELGEVPDDVFTEFVSGINSYVGPDGYRCERSPLHLLIIARQSVALRPVNPPRTPFWNYGVFLEPRLAAVIHDPSVDHEAQQALLRDWARDMGTLATIISLEMLRRTIAHDRAVPNIIESSETGTQLNWVRDVAIREAWRRSANDDSSHLVALSPIMSDDFNDRYISEYDHSVARRIQAARRMQALQETQGGFLDREVAARGVAVYESLKFPDAALHNDAAVELDASDTHGTYEERHARREVAALDWPTGWQRVPGLPREMTAAYARDFAELFSRAENDYIDSARDGPRQPVIVPQLRERPRHPQTEHRRCRYRSPQHALLAEEEAGDLAELAELEGRSWCELSEAGVQALLEQGIRLPRSGRRRVYLWSVGGQA</sequence>
<proteinExistence type="predicted"/>
<organism evidence="2 3">
    <name type="scientific">Oleoguttula mirabilis</name>
    <dbReference type="NCBI Taxonomy" id="1507867"/>
    <lineage>
        <taxon>Eukaryota</taxon>
        <taxon>Fungi</taxon>
        <taxon>Dikarya</taxon>
        <taxon>Ascomycota</taxon>
        <taxon>Pezizomycotina</taxon>
        <taxon>Dothideomycetes</taxon>
        <taxon>Dothideomycetidae</taxon>
        <taxon>Mycosphaerellales</taxon>
        <taxon>Teratosphaeriaceae</taxon>
        <taxon>Oleoguttula</taxon>
    </lineage>
</organism>